<evidence type="ECO:0000313" key="1">
    <source>
        <dbReference type="EMBL" id="RPE12514.1"/>
    </source>
</evidence>
<reference evidence="1 2" key="1">
    <citation type="submission" date="2018-11" db="EMBL/GenBank/DDBJ databases">
        <title>Chitinophaga lutea sp.nov., isolate from arsenic contaminated soil.</title>
        <authorList>
            <person name="Zong Y."/>
        </authorList>
    </citation>
    <scope>NUCLEOTIDE SEQUENCE [LARGE SCALE GENOMIC DNA]</scope>
    <source>
        <strain evidence="1 2">ZY74</strain>
    </source>
</reference>
<comment type="caution">
    <text evidence="1">The sequence shown here is derived from an EMBL/GenBank/DDBJ whole genome shotgun (WGS) entry which is preliminary data.</text>
</comment>
<accession>A0A3N4QLH1</accession>
<keyword evidence="2" id="KW-1185">Reference proteome</keyword>
<evidence type="ECO:0008006" key="3">
    <source>
        <dbReference type="Google" id="ProtNLM"/>
    </source>
</evidence>
<organism evidence="1 2">
    <name type="scientific">Chitinophaga lutea</name>
    <dbReference type="NCBI Taxonomy" id="2488634"/>
    <lineage>
        <taxon>Bacteria</taxon>
        <taxon>Pseudomonadati</taxon>
        <taxon>Bacteroidota</taxon>
        <taxon>Chitinophagia</taxon>
        <taxon>Chitinophagales</taxon>
        <taxon>Chitinophagaceae</taxon>
        <taxon>Chitinophaga</taxon>
    </lineage>
</organism>
<dbReference type="RefSeq" id="WP_123845025.1">
    <property type="nucleotide sequence ID" value="NZ_RPDH01000001.1"/>
</dbReference>
<dbReference type="Gene3D" id="2.30.180.10">
    <property type="entry name" value="FAS1 domain"/>
    <property type="match status" value="1"/>
</dbReference>
<evidence type="ECO:0000313" key="2">
    <source>
        <dbReference type="Proteomes" id="UP000278351"/>
    </source>
</evidence>
<gene>
    <name evidence="1" type="ORF">EGT74_02875</name>
</gene>
<dbReference type="SUPFAM" id="SSF82153">
    <property type="entry name" value="FAS1 domain"/>
    <property type="match status" value="1"/>
</dbReference>
<dbReference type="PROSITE" id="PS51257">
    <property type="entry name" value="PROKAR_LIPOPROTEIN"/>
    <property type="match status" value="1"/>
</dbReference>
<dbReference type="OrthoDB" id="1097608at2"/>
<dbReference type="EMBL" id="RPDH01000001">
    <property type="protein sequence ID" value="RPE12514.1"/>
    <property type="molecule type" value="Genomic_DNA"/>
</dbReference>
<proteinExistence type="predicted"/>
<dbReference type="Proteomes" id="UP000278351">
    <property type="component" value="Unassembled WGS sequence"/>
</dbReference>
<protein>
    <recommendedName>
        <fullName evidence="3">FAS1 domain-containing protein</fullName>
    </recommendedName>
</protein>
<dbReference type="InterPro" id="IPR036378">
    <property type="entry name" value="FAS1_dom_sf"/>
</dbReference>
<sequence length="251" mass="28677">MKQMMRYEKLLLAMIVFAGLSTACKKDYFQDTGLAKGKFDGSIMKYLESKPFYFDTLVQVIKLAGMQDVLEKERVTFFAPPNMSFDSTLSLTNTLLYAEGRDTIKRLDQIPAAIWKKMLGRYIFKGKNMLNDYPQLDPVYFATYPGQFYASYYGDLMNIGVIYNSEGGAQYAGYRQLVISYTPDITFKPVSWRLCFVASSNIEPDNGAVHVLRFAAGFRKQGNTLFYEPGHSFGFDPYEFYLLCKQYGVGE</sequence>
<name>A0A3N4QLH1_9BACT</name>
<dbReference type="AlphaFoldDB" id="A0A3N4QLH1"/>